<dbReference type="GO" id="GO:0046872">
    <property type="term" value="F:metal ion binding"/>
    <property type="evidence" value="ECO:0007669"/>
    <property type="project" value="UniProtKB-KW"/>
</dbReference>
<dbReference type="NCBIfam" id="TIGR04038">
    <property type="entry name" value="tatD_link_rSAM"/>
    <property type="match status" value="1"/>
</dbReference>
<keyword evidence="5" id="KW-0408">Iron</keyword>
<dbReference type="InterPro" id="IPR013785">
    <property type="entry name" value="Aldolase_TIM"/>
</dbReference>
<evidence type="ECO:0000313" key="9">
    <source>
        <dbReference type="Proteomes" id="UP000886852"/>
    </source>
</evidence>
<evidence type="ECO:0000256" key="4">
    <source>
        <dbReference type="ARBA" id="ARBA00022723"/>
    </source>
</evidence>
<keyword evidence="4" id="KW-0479">Metal-binding</keyword>
<dbReference type="Gene3D" id="3.20.20.70">
    <property type="entry name" value="Aldolase class I"/>
    <property type="match status" value="1"/>
</dbReference>
<dbReference type="Proteomes" id="UP000886852">
    <property type="component" value="Unassembled WGS sequence"/>
</dbReference>
<dbReference type="Pfam" id="PF04055">
    <property type="entry name" value="Radical_SAM"/>
    <property type="match status" value="1"/>
</dbReference>
<protein>
    <submittedName>
        <fullName evidence="8">Radical SAM protein</fullName>
    </submittedName>
</protein>
<dbReference type="PANTHER" id="PTHR42836:SF1">
    <property type="entry name" value="7-CARBOXY-7-DEAZAGUANINE SYNTHASE"/>
    <property type="match status" value="1"/>
</dbReference>
<reference evidence="8" key="1">
    <citation type="submission" date="2020-10" db="EMBL/GenBank/DDBJ databases">
        <authorList>
            <person name="Gilroy R."/>
        </authorList>
    </citation>
    <scope>NUCLEOTIDE SEQUENCE</scope>
    <source>
        <strain evidence="8">ChiHjej12B11-7776</strain>
    </source>
</reference>
<evidence type="ECO:0000256" key="6">
    <source>
        <dbReference type="ARBA" id="ARBA00023014"/>
    </source>
</evidence>
<dbReference type="AlphaFoldDB" id="A0A9D1SQN1"/>
<evidence type="ECO:0000256" key="1">
    <source>
        <dbReference type="ARBA" id="ARBA00001966"/>
    </source>
</evidence>
<accession>A0A9D1SQN1</accession>
<dbReference type="InterPro" id="IPR058240">
    <property type="entry name" value="rSAM_sf"/>
</dbReference>
<dbReference type="PROSITE" id="PS51918">
    <property type="entry name" value="RADICAL_SAM"/>
    <property type="match status" value="1"/>
</dbReference>
<dbReference type="PANTHER" id="PTHR42836">
    <property type="entry name" value="7-CARBOXY-7-DEAZAGUANINE SYNTHASE"/>
    <property type="match status" value="1"/>
</dbReference>
<dbReference type="CDD" id="cd01335">
    <property type="entry name" value="Radical_SAM"/>
    <property type="match status" value="1"/>
</dbReference>
<keyword evidence="6" id="KW-0411">Iron-sulfur</keyword>
<dbReference type="InterPro" id="IPR023821">
    <property type="entry name" value="rSAM_TatD-assoc"/>
</dbReference>
<gene>
    <name evidence="8" type="ORF">IAC72_04380</name>
</gene>
<dbReference type="SUPFAM" id="SSF102114">
    <property type="entry name" value="Radical SAM enzymes"/>
    <property type="match status" value="1"/>
</dbReference>
<reference evidence="8" key="2">
    <citation type="journal article" date="2021" name="PeerJ">
        <title>Extensive microbial diversity within the chicken gut microbiome revealed by metagenomics and culture.</title>
        <authorList>
            <person name="Gilroy R."/>
            <person name="Ravi A."/>
            <person name="Getino M."/>
            <person name="Pursley I."/>
            <person name="Horton D.L."/>
            <person name="Alikhan N.F."/>
            <person name="Baker D."/>
            <person name="Gharbi K."/>
            <person name="Hall N."/>
            <person name="Watson M."/>
            <person name="Adriaenssens E.M."/>
            <person name="Foster-Nyarko E."/>
            <person name="Jarju S."/>
            <person name="Secka A."/>
            <person name="Antonio M."/>
            <person name="Oren A."/>
            <person name="Chaudhuri R.R."/>
            <person name="La Ragione R."/>
            <person name="Hildebrand F."/>
            <person name="Pallen M.J."/>
        </authorList>
    </citation>
    <scope>NUCLEOTIDE SEQUENCE</scope>
    <source>
        <strain evidence="8">ChiHjej12B11-7776</strain>
    </source>
</reference>
<dbReference type="GO" id="GO:0051539">
    <property type="term" value="F:4 iron, 4 sulfur cluster binding"/>
    <property type="evidence" value="ECO:0007669"/>
    <property type="project" value="UniProtKB-KW"/>
</dbReference>
<evidence type="ECO:0000256" key="5">
    <source>
        <dbReference type="ARBA" id="ARBA00023004"/>
    </source>
</evidence>
<keyword evidence="2" id="KW-0004">4Fe-4S</keyword>
<dbReference type="InterPro" id="IPR007197">
    <property type="entry name" value="rSAM"/>
</dbReference>
<evidence type="ECO:0000313" key="8">
    <source>
        <dbReference type="EMBL" id="HIU91226.1"/>
    </source>
</evidence>
<keyword evidence="3" id="KW-0949">S-adenosyl-L-methionine</keyword>
<evidence type="ECO:0000256" key="2">
    <source>
        <dbReference type="ARBA" id="ARBA00022485"/>
    </source>
</evidence>
<comment type="caution">
    <text evidence="8">The sequence shown here is derived from an EMBL/GenBank/DDBJ whole genome shotgun (WGS) entry which is preliminary data.</text>
</comment>
<dbReference type="GO" id="GO:0003824">
    <property type="term" value="F:catalytic activity"/>
    <property type="evidence" value="ECO:0007669"/>
    <property type="project" value="InterPro"/>
</dbReference>
<sequence>MDNYVYLLGNKIYLNLTNRCSNGCTFCIRNGRQGMNGSPLWIKNEPSAEDVIAQLPLNLSDYDNEVVFCGFGEPTYNLSALEETAEFLHCSDKKTRINTNGQANLIHGRDVTDVVVDSCDVINVSLNQCSAKKYDEVCRSVYGEKAFDALLEFASLCKAKGGNVVFSVVDVIGGEDVQKCRRIAEDMGIPLRVRVKE</sequence>
<dbReference type="EMBL" id="DVOC01000074">
    <property type="protein sequence ID" value="HIU91226.1"/>
    <property type="molecule type" value="Genomic_DNA"/>
</dbReference>
<proteinExistence type="predicted"/>
<comment type="cofactor">
    <cofactor evidence="1">
        <name>[4Fe-4S] cluster</name>
        <dbReference type="ChEBI" id="CHEBI:49883"/>
    </cofactor>
</comment>
<evidence type="ECO:0000259" key="7">
    <source>
        <dbReference type="PROSITE" id="PS51918"/>
    </source>
</evidence>
<dbReference type="SFLD" id="SFLDS00029">
    <property type="entry name" value="Radical_SAM"/>
    <property type="match status" value="1"/>
</dbReference>
<feature type="domain" description="Radical SAM core" evidence="7">
    <location>
        <begin position="6"/>
        <end position="197"/>
    </location>
</feature>
<name>A0A9D1SQN1_9BACT</name>
<organism evidence="8 9">
    <name type="scientific">Candidatus Fimimonas merdipullorum</name>
    <dbReference type="NCBI Taxonomy" id="2840822"/>
    <lineage>
        <taxon>Bacteria</taxon>
        <taxon>Pseudomonadati</taxon>
        <taxon>Myxococcota</taxon>
        <taxon>Myxococcia</taxon>
        <taxon>Myxococcales</taxon>
        <taxon>Cystobacterineae</taxon>
        <taxon>Myxococcaceae</taxon>
        <taxon>Myxococcaceae incertae sedis</taxon>
        <taxon>Candidatus Fimimonas</taxon>
    </lineage>
</organism>
<evidence type="ECO:0000256" key="3">
    <source>
        <dbReference type="ARBA" id="ARBA00022691"/>
    </source>
</evidence>